<organism evidence="2 3">
    <name type="scientific">Trichonephila inaurata madagascariensis</name>
    <dbReference type="NCBI Taxonomy" id="2747483"/>
    <lineage>
        <taxon>Eukaryota</taxon>
        <taxon>Metazoa</taxon>
        <taxon>Ecdysozoa</taxon>
        <taxon>Arthropoda</taxon>
        <taxon>Chelicerata</taxon>
        <taxon>Arachnida</taxon>
        <taxon>Araneae</taxon>
        <taxon>Araneomorphae</taxon>
        <taxon>Entelegynae</taxon>
        <taxon>Araneoidea</taxon>
        <taxon>Nephilidae</taxon>
        <taxon>Trichonephila</taxon>
        <taxon>Trichonephila inaurata</taxon>
    </lineage>
</organism>
<dbReference type="GO" id="GO:0005667">
    <property type="term" value="C:transcription regulator complex"/>
    <property type="evidence" value="ECO:0007669"/>
    <property type="project" value="TreeGrafter"/>
</dbReference>
<dbReference type="AlphaFoldDB" id="A0A8X6X3G7"/>
<evidence type="ECO:0000259" key="1">
    <source>
        <dbReference type="PROSITE" id="PS51029"/>
    </source>
</evidence>
<name>A0A8X6X3G7_9ARAC</name>
<evidence type="ECO:0000313" key="3">
    <source>
        <dbReference type="Proteomes" id="UP000886998"/>
    </source>
</evidence>
<dbReference type="EMBL" id="BMAV01005287">
    <property type="protein sequence ID" value="GFY46258.1"/>
    <property type="molecule type" value="Genomic_DNA"/>
</dbReference>
<sequence>MSHIWRKIGEMSMPGKQLKKKWHQLQSNYMIARRNDKNKPSGSGAKPKTTTWPYYEVMKFLDPGLESRSTSGNVAFEQQLDMFYMDHAGNMNEMTLESMLEGSTPEILWTSGNCQNEKELEAKKEKKKLQKKILIGSTWKNFKKINSKGR</sequence>
<comment type="caution">
    <text evidence="2">The sequence shown here is derived from an EMBL/GenBank/DDBJ whole genome shotgun (WGS) entry which is preliminary data.</text>
</comment>
<dbReference type="PROSITE" id="PS51029">
    <property type="entry name" value="MADF"/>
    <property type="match status" value="1"/>
</dbReference>
<dbReference type="InterPro" id="IPR039353">
    <property type="entry name" value="TF_Adf1"/>
</dbReference>
<reference evidence="2" key="1">
    <citation type="submission" date="2020-08" db="EMBL/GenBank/DDBJ databases">
        <title>Multicomponent nature underlies the extraordinary mechanical properties of spider dragline silk.</title>
        <authorList>
            <person name="Kono N."/>
            <person name="Nakamura H."/>
            <person name="Mori M."/>
            <person name="Yoshida Y."/>
            <person name="Ohtoshi R."/>
            <person name="Malay A.D."/>
            <person name="Moran D.A.P."/>
            <person name="Tomita M."/>
            <person name="Numata K."/>
            <person name="Arakawa K."/>
        </authorList>
    </citation>
    <scope>NUCLEOTIDE SEQUENCE</scope>
</reference>
<dbReference type="PANTHER" id="PTHR12243">
    <property type="entry name" value="MADF DOMAIN TRANSCRIPTION FACTOR"/>
    <property type="match status" value="1"/>
</dbReference>
<evidence type="ECO:0000313" key="2">
    <source>
        <dbReference type="EMBL" id="GFY46258.1"/>
    </source>
</evidence>
<protein>
    <recommendedName>
        <fullName evidence="1">MADF domain-containing protein</fullName>
    </recommendedName>
</protein>
<dbReference type="Proteomes" id="UP000886998">
    <property type="component" value="Unassembled WGS sequence"/>
</dbReference>
<feature type="domain" description="MADF" evidence="1">
    <location>
        <begin position="1"/>
        <end position="66"/>
    </location>
</feature>
<dbReference type="GO" id="GO:0006357">
    <property type="term" value="P:regulation of transcription by RNA polymerase II"/>
    <property type="evidence" value="ECO:0007669"/>
    <property type="project" value="TreeGrafter"/>
</dbReference>
<dbReference type="OrthoDB" id="6504436at2759"/>
<dbReference type="Pfam" id="PF10545">
    <property type="entry name" value="MADF_DNA_bdg"/>
    <property type="match status" value="1"/>
</dbReference>
<dbReference type="GO" id="GO:0005634">
    <property type="term" value="C:nucleus"/>
    <property type="evidence" value="ECO:0007669"/>
    <property type="project" value="TreeGrafter"/>
</dbReference>
<dbReference type="InterPro" id="IPR006578">
    <property type="entry name" value="MADF-dom"/>
</dbReference>
<proteinExistence type="predicted"/>
<keyword evidence="3" id="KW-1185">Reference proteome</keyword>
<gene>
    <name evidence="2" type="ORF">TNIN_202911</name>
</gene>
<accession>A0A8X6X3G7</accession>
<dbReference type="PANTHER" id="PTHR12243:SF64">
    <property type="entry name" value="DORSAL INTERACTING PROTEIN 3-RELATED"/>
    <property type="match status" value="1"/>
</dbReference>